<sequence length="94" mass="10631">MKEEPENAEWEKFTWTNEAMNIIDPVGALEEKAARDFPISAERPQFFSYDVVNGSCAGLESGCKHFNLASRCIKPLQMWRDSVAASLLVLFFTV</sequence>
<reference evidence="1" key="1">
    <citation type="submission" date="2016-09" db="EMBL/GenBank/DDBJ databases">
        <authorList>
            <person name="Hebert L."/>
            <person name="Moumen B."/>
        </authorList>
    </citation>
    <scope>NUCLEOTIDE SEQUENCE [LARGE SCALE GENOMIC DNA]</scope>
    <source>
        <strain evidence="1">OVI</strain>
    </source>
</reference>
<organism evidence="1 2">
    <name type="scientific">Trypanosoma equiperdum</name>
    <dbReference type="NCBI Taxonomy" id="5694"/>
    <lineage>
        <taxon>Eukaryota</taxon>
        <taxon>Discoba</taxon>
        <taxon>Euglenozoa</taxon>
        <taxon>Kinetoplastea</taxon>
        <taxon>Metakinetoplastina</taxon>
        <taxon>Trypanosomatida</taxon>
        <taxon>Trypanosomatidae</taxon>
        <taxon>Trypanosoma</taxon>
    </lineage>
</organism>
<evidence type="ECO:0000313" key="2">
    <source>
        <dbReference type="Proteomes" id="UP000195570"/>
    </source>
</evidence>
<keyword evidence="2" id="KW-1185">Reference proteome</keyword>
<dbReference type="EMBL" id="CZPT02000351">
    <property type="protein sequence ID" value="SCU65609.1"/>
    <property type="molecule type" value="Genomic_DNA"/>
</dbReference>
<gene>
    <name evidence="1" type="ORF">TEOVI_000474800</name>
</gene>
<dbReference type="GeneID" id="92378688"/>
<dbReference type="Proteomes" id="UP000195570">
    <property type="component" value="Unassembled WGS sequence"/>
</dbReference>
<dbReference type="VEuPathDB" id="TriTrypDB:TEOVI_000474800"/>
<dbReference type="RefSeq" id="XP_067077179.1">
    <property type="nucleotide sequence ID" value="XM_067221078.1"/>
</dbReference>
<proteinExistence type="predicted"/>
<accession>A0A1G4I1L8</accession>
<dbReference type="AlphaFoldDB" id="A0A1G4I1L8"/>
<evidence type="ECO:0000313" key="1">
    <source>
        <dbReference type="EMBL" id="SCU65609.1"/>
    </source>
</evidence>
<protein>
    <submittedName>
        <fullName evidence="1">Uncharacterized protein</fullName>
    </submittedName>
</protein>
<comment type="caution">
    <text evidence="1">The sequence shown here is derived from an EMBL/GenBank/DDBJ whole genome shotgun (WGS) entry which is preliminary data.</text>
</comment>
<name>A0A1G4I1L8_TRYEQ</name>